<dbReference type="GO" id="GO:0008767">
    <property type="term" value="F:UDP-galactopyranose mutase activity"/>
    <property type="evidence" value="ECO:0007669"/>
    <property type="project" value="UniProtKB-EC"/>
</dbReference>
<comment type="cofactor">
    <cofactor evidence="1">
        <name>FAD</name>
        <dbReference type="ChEBI" id="CHEBI:57692"/>
    </cofactor>
</comment>
<protein>
    <submittedName>
        <fullName evidence="7">UDP-galactopyranose mutase</fullName>
        <ecNumber evidence="7">5.4.99.9</ecNumber>
    </submittedName>
</protein>
<organism evidence="7 8">
    <name type="scientific">Limnobacter parvus</name>
    <dbReference type="NCBI Taxonomy" id="2939690"/>
    <lineage>
        <taxon>Bacteria</taxon>
        <taxon>Pseudomonadati</taxon>
        <taxon>Pseudomonadota</taxon>
        <taxon>Betaproteobacteria</taxon>
        <taxon>Burkholderiales</taxon>
        <taxon>Burkholderiaceae</taxon>
        <taxon>Limnobacter</taxon>
    </lineage>
</organism>
<comment type="similarity">
    <text evidence="2">Belongs to the UDP-galactopyranose/dTDP-fucopyranose mutase family.</text>
</comment>
<dbReference type="PANTHER" id="PTHR21197:SF0">
    <property type="entry name" value="UDP-GALACTOPYRANOSE MUTASE"/>
    <property type="match status" value="1"/>
</dbReference>
<proteinExistence type="inferred from homology"/>
<evidence type="ECO:0000256" key="4">
    <source>
        <dbReference type="ARBA" id="ARBA00022827"/>
    </source>
</evidence>
<dbReference type="SUPFAM" id="SSF54373">
    <property type="entry name" value="FAD-linked reductases, C-terminal domain"/>
    <property type="match status" value="1"/>
</dbReference>
<dbReference type="EMBL" id="JANKHG010000017">
    <property type="protein sequence ID" value="MCR2746952.1"/>
    <property type="molecule type" value="Genomic_DNA"/>
</dbReference>
<keyword evidence="8" id="KW-1185">Reference proteome</keyword>
<evidence type="ECO:0000256" key="3">
    <source>
        <dbReference type="ARBA" id="ARBA00022630"/>
    </source>
</evidence>
<accession>A0ABT1XI57</accession>
<dbReference type="Pfam" id="PF13450">
    <property type="entry name" value="NAD_binding_8"/>
    <property type="match status" value="1"/>
</dbReference>
<dbReference type="Proteomes" id="UP001165267">
    <property type="component" value="Unassembled WGS sequence"/>
</dbReference>
<keyword evidence="4" id="KW-0274">FAD</keyword>
<name>A0ABT1XI57_9BURK</name>
<evidence type="ECO:0000256" key="1">
    <source>
        <dbReference type="ARBA" id="ARBA00001974"/>
    </source>
</evidence>
<dbReference type="Pfam" id="PF03275">
    <property type="entry name" value="GLF"/>
    <property type="match status" value="1"/>
</dbReference>
<evidence type="ECO:0000313" key="8">
    <source>
        <dbReference type="Proteomes" id="UP001165267"/>
    </source>
</evidence>
<dbReference type="Gene3D" id="3.40.50.720">
    <property type="entry name" value="NAD(P)-binding Rossmann-like Domain"/>
    <property type="match status" value="3"/>
</dbReference>
<evidence type="ECO:0000313" key="7">
    <source>
        <dbReference type="EMBL" id="MCR2746952.1"/>
    </source>
</evidence>
<gene>
    <name evidence="7" type="primary">glf</name>
    <name evidence="7" type="ORF">NSP04_09855</name>
</gene>
<reference evidence="7" key="1">
    <citation type="submission" date="2022-07" db="EMBL/GenBank/DDBJ databases">
        <authorList>
            <person name="Xamxidin M."/>
        </authorList>
    </citation>
    <scope>NUCLEOTIDE SEQUENCE</scope>
    <source>
        <strain evidence="7">YS8-69</strain>
    </source>
</reference>
<sequence length="387" mass="44544">MFNLAAKPFDYLIVGAGFAGAVLAERLAAGSGKRVLLVDRRPHIGGNAYDYYNDAGILVHRYGPHIFHTNAERIWKYLSRFTTWRPYEHRVLANINSKLLPIPINLTTINTLYKLNLSSEGMQVFLAQRAEEPETIRTAKDVVLAAVGRDLYEKFFEGYTRKQWGVDPSKLDKSVTARIPTRTNTDDRYFGDTYQAMPKCGYTRLFENMLDHPNIKVMVNTDYREIVKSFRHDRLIYTGPVDEFFDYRFGRLPYRSLSFRHVTLDRPQFQPTAVVNYPSTDVPYTRITEYKYLTGQTHDQTSISYETPCDEGDPYYPVPNPENAVLYKKYETLAAKTPGVWFAGRLATYRYYNMDQVVAQSLALYSQLSELDGSLAQDERTKQSIVA</sequence>
<dbReference type="PANTHER" id="PTHR21197">
    <property type="entry name" value="UDP-GALACTOPYRANOSE MUTASE"/>
    <property type="match status" value="1"/>
</dbReference>
<comment type="caution">
    <text evidence="7">The sequence shown here is derived from an EMBL/GenBank/DDBJ whole genome shotgun (WGS) entry which is preliminary data.</text>
</comment>
<keyword evidence="3" id="KW-0285">Flavoprotein</keyword>
<dbReference type="NCBIfam" id="TIGR00031">
    <property type="entry name" value="UDP-GALP_mutase"/>
    <property type="match status" value="1"/>
</dbReference>
<dbReference type="InterPro" id="IPR015899">
    <property type="entry name" value="UDP-GalPyranose_mutase_C"/>
</dbReference>
<dbReference type="EC" id="5.4.99.9" evidence="7"/>
<evidence type="ECO:0000256" key="2">
    <source>
        <dbReference type="ARBA" id="ARBA00009321"/>
    </source>
</evidence>
<dbReference type="InterPro" id="IPR004379">
    <property type="entry name" value="UDP-GALP_mutase"/>
</dbReference>
<evidence type="ECO:0000259" key="6">
    <source>
        <dbReference type="Pfam" id="PF03275"/>
    </source>
</evidence>
<dbReference type="SUPFAM" id="SSF51971">
    <property type="entry name" value="Nucleotide-binding domain"/>
    <property type="match status" value="1"/>
</dbReference>
<evidence type="ECO:0000256" key="5">
    <source>
        <dbReference type="ARBA" id="ARBA00023235"/>
    </source>
</evidence>
<keyword evidence="5 7" id="KW-0413">Isomerase</keyword>
<feature type="domain" description="UDP-galactopyranose mutase C-terminal" evidence="6">
    <location>
        <begin position="154"/>
        <end position="351"/>
    </location>
</feature>